<evidence type="ECO:0000256" key="1">
    <source>
        <dbReference type="SAM" id="Phobius"/>
    </source>
</evidence>
<dbReference type="AlphaFoldDB" id="A0A839K7C4"/>
<keyword evidence="1" id="KW-0812">Transmembrane</keyword>
<dbReference type="InterPro" id="IPR029070">
    <property type="entry name" value="Chitinase_insertion_sf"/>
</dbReference>
<sequence length="568" mass="65093">MDRRIKLALFGTAAAFIIIIIAVVSILIDKFKPSNEIMQLTDYYKVGDSEVLVILQDHVYEKKGLLLDGKVYLDLDTVVNEFNHRFYWDYNENILTYTTPDEILQAEAERSEYSVTKSMIKTKVASDYPIVKVFVDQVYLSIDFVQKYSDMNYQYYENPSRVVIDYKWGDYLYTEASKPTQLRTEASIKSPILVQLPADTELMYVDMEETPVKGFSKVMTKDGVIGYVRNKFIKESAYKTLTSSFQAPEYTSQTRPGKINMVFHQVFNTDATANLEKLVKATKSVNVISPTWFRVNDVSGTIDSIATKEYVEKANDLGLEVWALVNDVDIEINMYELLSHTSRRETLSNALIEAAMEYKLNGINVDFEKIPSDAGIHYIQFLRELSVKCRNNGIVLSVDSYVPSEYTKYYDREEQGKIVDYVVVMAYDEHYAGSEIAGPVASIGFVKDAVRNILTMVPKNKVLIAIPFYTRLWKETSDGKVTSESFPMTPIEELLQSNGVEATWNEEAGCYYAEFEKDNATYRVWQEEDKSIEEKMKVIYDADVAGIASWKLGLEKESIWNVIVRYMN</sequence>
<evidence type="ECO:0000313" key="3">
    <source>
        <dbReference type="EMBL" id="MBB2184551.1"/>
    </source>
</evidence>
<dbReference type="RefSeq" id="WP_228354114.1">
    <property type="nucleotide sequence ID" value="NZ_JACEGA010000001.1"/>
</dbReference>
<dbReference type="GO" id="GO:0005975">
    <property type="term" value="P:carbohydrate metabolic process"/>
    <property type="evidence" value="ECO:0007669"/>
    <property type="project" value="InterPro"/>
</dbReference>
<organism evidence="3 4">
    <name type="scientific">Variimorphobacter saccharofermentans</name>
    <dbReference type="NCBI Taxonomy" id="2755051"/>
    <lineage>
        <taxon>Bacteria</taxon>
        <taxon>Bacillati</taxon>
        <taxon>Bacillota</taxon>
        <taxon>Clostridia</taxon>
        <taxon>Lachnospirales</taxon>
        <taxon>Lachnospiraceae</taxon>
        <taxon>Variimorphobacter</taxon>
    </lineage>
</organism>
<dbReference type="PANTHER" id="PTHR46066">
    <property type="entry name" value="CHITINASE DOMAIN-CONTAINING PROTEIN 1 FAMILY MEMBER"/>
    <property type="match status" value="1"/>
</dbReference>
<keyword evidence="1" id="KW-0472">Membrane</keyword>
<feature type="domain" description="GH18" evidence="2">
    <location>
        <begin position="258"/>
        <end position="568"/>
    </location>
</feature>
<dbReference type="GO" id="GO:0008061">
    <property type="term" value="F:chitin binding"/>
    <property type="evidence" value="ECO:0007669"/>
    <property type="project" value="InterPro"/>
</dbReference>
<dbReference type="Gene3D" id="3.20.20.80">
    <property type="entry name" value="Glycosidases"/>
    <property type="match status" value="1"/>
</dbReference>
<dbReference type="PANTHER" id="PTHR46066:SF2">
    <property type="entry name" value="CHITINASE DOMAIN-CONTAINING PROTEIN 1"/>
    <property type="match status" value="1"/>
</dbReference>
<keyword evidence="1" id="KW-1133">Transmembrane helix</keyword>
<comment type="caution">
    <text evidence="3">The sequence shown here is derived from an EMBL/GenBank/DDBJ whole genome shotgun (WGS) entry which is preliminary data.</text>
</comment>
<dbReference type="Gene3D" id="2.30.30.40">
    <property type="entry name" value="SH3 Domains"/>
    <property type="match status" value="1"/>
</dbReference>
<feature type="transmembrane region" description="Helical" evidence="1">
    <location>
        <begin position="7"/>
        <end position="28"/>
    </location>
</feature>
<dbReference type="PROSITE" id="PS51910">
    <property type="entry name" value="GH18_2"/>
    <property type="match status" value="1"/>
</dbReference>
<dbReference type="InterPro" id="IPR017853">
    <property type="entry name" value="GH"/>
</dbReference>
<dbReference type="InterPro" id="IPR011583">
    <property type="entry name" value="Chitinase_II/V-like_cat"/>
</dbReference>
<dbReference type="Gene3D" id="3.10.50.10">
    <property type="match status" value="1"/>
</dbReference>
<dbReference type="Proteomes" id="UP000574276">
    <property type="component" value="Unassembled WGS sequence"/>
</dbReference>
<evidence type="ECO:0000313" key="4">
    <source>
        <dbReference type="Proteomes" id="UP000574276"/>
    </source>
</evidence>
<keyword evidence="4" id="KW-1185">Reference proteome</keyword>
<proteinExistence type="predicted"/>
<dbReference type="GO" id="GO:0016787">
    <property type="term" value="F:hydrolase activity"/>
    <property type="evidence" value="ECO:0007669"/>
    <property type="project" value="UniProtKB-KW"/>
</dbReference>
<reference evidence="3 4" key="1">
    <citation type="submission" date="2020-07" db="EMBL/GenBank/DDBJ databases">
        <title>Characterization and genome sequencing of isolate MD1, a novel member within the family Lachnospiraceae.</title>
        <authorList>
            <person name="Rettenmaier R."/>
            <person name="Di Bello L."/>
            <person name="Zinser C."/>
            <person name="Scheitz K."/>
            <person name="Liebl W."/>
            <person name="Zverlov V."/>
        </authorList>
    </citation>
    <scope>NUCLEOTIDE SEQUENCE [LARGE SCALE GENOMIC DNA]</scope>
    <source>
        <strain evidence="3 4">MD1</strain>
    </source>
</reference>
<gene>
    <name evidence="3" type="ORF">H0486_16860</name>
</gene>
<evidence type="ECO:0000259" key="2">
    <source>
        <dbReference type="PROSITE" id="PS51910"/>
    </source>
</evidence>
<dbReference type="InterPro" id="IPR001223">
    <property type="entry name" value="Glyco_hydro18_cat"/>
</dbReference>
<dbReference type="SUPFAM" id="SSF51445">
    <property type="entry name" value="(Trans)glycosidases"/>
    <property type="match status" value="1"/>
</dbReference>
<dbReference type="SMART" id="SM00636">
    <property type="entry name" value="Glyco_18"/>
    <property type="match status" value="1"/>
</dbReference>
<dbReference type="EMBL" id="JACEGA010000001">
    <property type="protein sequence ID" value="MBB2184551.1"/>
    <property type="molecule type" value="Genomic_DNA"/>
</dbReference>
<keyword evidence="3" id="KW-0378">Hydrolase</keyword>
<name>A0A839K7C4_9FIRM</name>
<accession>A0A839K7C4</accession>
<dbReference type="Pfam" id="PF00704">
    <property type="entry name" value="Glyco_hydro_18"/>
    <property type="match status" value="1"/>
</dbReference>
<protein>
    <submittedName>
        <fullName evidence="3">Glycosyl hydrolase family 18</fullName>
    </submittedName>
</protein>